<evidence type="ECO:0000313" key="1">
    <source>
        <dbReference type="EMBL" id="GAT56664.1"/>
    </source>
</evidence>
<protein>
    <submittedName>
        <fullName evidence="1">Uncharacterized protein</fullName>
    </submittedName>
</protein>
<reference evidence="1" key="1">
    <citation type="submission" date="2014-09" db="EMBL/GenBank/DDBJ databases">
        <title>Genome sequence of the luminous mushroom Mycena chlorophos for searching fungal bioluminescence genes.</title>
        <authorList>
            <person name="Tanaka Y."/>
            <person name="Kasuga D."/>
            <person name="Oba Y."/>
            <person name="Hase S."/>
            <person name="Sato K."/>
            <person name="Oba Y."/>
            <person name="Sakakibara Y."/>
        </authorList>
    </citation>
    <scope>NUCLEOTIDE SEQUENCE</scope>
</reference>
<dbReference type="Proteomes" id="UP000815677">
    <property type="component" value="Unassembled WGS sequence"/>
</dbReference>
<sequence length="168" mass="19055">MLPLRMARRRARQILPLQPQGLLAAPLFPTASYSIFAYCNAARLSTIASFERSAVLVPPPHARTIRPLYHLHYPRPPPRSCPRDVSTMYSSGQRVRRPALRCAGATYDSHTYARDYAGVPPALTLHPHRYLFLRRKPRNGLHRTSTSHTTNHCCTTTCLYYVRSTTLA</sequence>
<keyword evidence="2" id="KW-1185">Reference proteome</keyword>
<evidence type="ECO:0000313" key="2">
    <source>
        <dbReference type="Proteomes" id="UP000815677"/>
    </source>
</evidence>
<accession>A0ABQ0M0Y8</accession>
<organism evidence="1 2">
    <name type="scientific">Mycena chlorophos</name>
    <name type="common">Agaric fungus</name>
    <name type="synonym">Agaricus chlorophos</name>
    <dbReference type="NCBI Taxonomy" id="658473"/>
    <lineage>
        <taxon>Eukaryota</taxon>
        <taxon>Fungi</taxon>
        <taxon>Dikarya</taxon>
        <taxon>Basidiomycota</taxon>
        <taxon>Agaricomycotina</taxon>
        <taxon>Agaricomycetes</taxon>
        <taxon>Agaricomycetidae</taxon>
        <taxon>Agaricales</taxon>
        <taxon>Marasmiineae</taxon>
        <taxon>Mycenaceae</taxon>
        <taxon>Mycena</taxon>
    </lineage>
</organism>
<dbReference type="EMBL" id="DF849320">
    <property type="protein sequence ID" value="GAT56664.1"/>
    <property type="molecule type" value="Genomic_DNA"/>
</dbReference>
<proteinExistence type="predicted"/>
<name>A0ABQ0M0Y8_MYCCL</name>
<gene>
    <name evidence="1" type="ORF">MCHLO_13292</name>
</gene>